<proteinExistence type="predicted"/>
<dbReference type="RefSeq" id="WP_053107544.1">
    <property type="nucleotide sequence ID" value="NZ_NGNV01000063.1"/>
</dbReference>
<dbReference type="EMBL" id="NGNX01000063">
    <property type="protein sequence ID" value="OYR89922.1"/>
    <property type="molecule type" value="Genomic_DNA"/>
</dbReference>
<comment type="caution">
    <text evidence="2">The sequence shown here is derived from an EMBL/GenBank/DDBJ whole genome shotgun (WGS) entry which is preliminary data.</text>
</comment>
<sequence length="124" mass="14696">MSIKSLLTTVEPEDLQDVKNFCKVDGDLEDQEITGMMLSARRDIIGQVGDRIDDFFDDNWNFKYAVWLKTYHSYNNRDTSSNAMTFEIQDTYNSTINAMKDDYRYRVWLEDKENDHDDGERNEN</sequence>
<accession>A0A256LBK0</accession>
<dbReference type="Pfam" id="PF05135">
    <property type="entry name" value="Phage_connect_1"/>
    <property type="match status" value="1"/>
</dbReference>
<evidence type="ECO:0000313" key="3">
    <source>
        <dbReference type="Proteomes" id="UP000215828"/>
    </source>
</evidence>
<dbReference type="CDD" id="cd08054">
    <property type="entry name" value="gp6"/>
    <property type="match status" value="1"/>
</dbReference>
<dbReference type="Proteomes" id="UP000216316">
    <property type="component" value="Unassembled WGS sequence"/>
</dbReference>
<dbReference type="InterPro" id="IPR006450">
    <property type="entry name" value="Phage_HK97_gp6-like"/>
</dbReference>
<dbReference type="AlphaFoldDB" id="A0A256LBK0"/>
<keyword evidence="4" id="KW-1185">Reference proteome</keyword>
<evidence type="ECO:0008006" key="5">
    <source>
        <dbReference type="Google" id="ProtNLM"/>
    </source>
</evidence>
<dbReference type="Gene3D" id="1.10.3230.30">
    <property type="entry name" value="Phage gp6-like head-tail connector protein"/>
    <property type="match status" value="1"/>
</dbReference>
<organism evidence="2 3">
    <name type="scientific">Lactobacillus taiwanensis</name>
    <dbReference type="NCBI Taxonomy" id="508451"/>
    <lineage>
        <taxon>Bacteria</taxon>
        <taxon>Bacillati</taxon>
        <taxon>Bacillota</taxon>
        <taxon>Bacilli</taxon>
        <taxon>Lactobacillales</taxon>
        <taxon>Lactobacillaceae</taxon>
        <taxon>Lactobacillus</taxon>
    </lineage>
</organism>
<dbReference type="NCBIfam" id="TIGR01560">
    <property type="entry name" value="put_DNA_pack"/>
    <property type="match status" value="1"/>
</dbReference>
<dbReference type="InterPro" id="IPR021146">
    <property type="entry name" value="Phage_gp6-like_head-tail"/>
</dbReference>
<dbReference type="Proteomes" id="UP000215828">
    <property type="component" value="Unassembled WGS sequence"/>
</dbReference>
<evidence type="ECO:0000313" key="4">
    <source>
        <dbReference type="Proteomes" id="UP000216316"/>
    </source>
</evidence>
<protein>
    <recommendedName>
        <fullName evidence="5">DNA-packaging protein</fullName>
    </recommendedName>
</protein>
<reference evidence="1" key="2">
    <citation type="submission" date="2017-05" db="EMBL/GenBank/DDBJ databases">
        <authorList>
            <person name="Lin X.B."/>
            <person name="Stothard P."/>
            <person name="Tasseva G."/>
            <person name="Walter J."/>
        </authorList>
    </citation>
    <scope>NUCLEOTIDE SEQUENCE</scope>
    <source>
        <strain evidence="1">609u</strain>
    </source>
</reference>
<reference evidence="2 3" key="1">
    <citation type="submission" date="2017-04" db="EMBL/GenBank/DDBJ databases">
        <authorList>
            <person name="Afonso C.L."/>
            <person name="Miller P.J."/>
            <person name="Scott M.A."/>
            <person name="Spackman E."/>
            <person name="Goraichik I."/>
            <person name="Dimitrov K.M."/>
            <person name="Suarez D.L."/>
            <person name="Swayne D.E."/>
        </authorList>
    </citation>
    <scope>NUCLEOTIDE SEQUENCE [LARGE SCALE GENOMIC DNA]</scope>
    <source>
        <strain evidence="2 3">609q</strain>
    </source>
</reference>
<gene>
    <name evidence="1" type="ORF">CBF53_10335</name>
    <name evidence="2" type="ORF">CBF70_11155</name>
</gene>
<name>A0A256LBK0_9LACO</name>
<evidence type="ECO:0000313" key="1">
    <source>
        <dbReference type="EMBL" id="OYR86841.1"/>
    </source>
</evidence>
<evidence type="ECO:0000313" key="2">
    <source>
        <dbReference type="EMBL" id="OYR89922.1"/>
    </source>
</evidence>
<dbReference type="EMBL" id="NGNV01000063">
    <property type="protein sequence ID" value="OYR86841.1"/>
    <property type="molecule type" value="Genomic_DNA"/>
</dbReference>
<reference evidence="3 4" key="3">
    <citation type="submission" date="2017-09" db="EMBL/GenBank/DDBJ databases">
        <title>Tripartite evolution among Lactobacillus johnsonii, Lactobacillus taiwanensis, Lactobacillus reuteri and their rodent host.</title>
        <authorList>
            <person name="Wang T."/>
            <person name="Knowles S."/>
            <person name="Cheng C."/>
        </authorList>
    </citation>
    <scope>NUCLEOTIDE SEQUENCE [LARGE SCALE GENOMIC DNA]</scope>
    <source>
        <strain evidence="2 3">609q</strain>
        <strain evidence="1 4">609u</strain>
    </source>
</reference>